<dbReference type="InterPro" id="IPR044666">
    <property type="entry name" value="Cyclophilin_A-like"/>
</dbReference>
<feature type="signal peptide" evidence="5">
    <location>
        <begin position="1"/>
        <end position="20"/>
    </location>
</feature>
<sequence>MKLTPFAVAAALSVLMPALAPGLTATAQTAPAATDWRTIAPENLLVIDTSKGRILVELDPLVAPNHVVRVRTLADQGFYDGLTFHRVLTGFMAQTGDPLGTGAGGSELPNVPAEFTFRRGRDAGFAPVEGGGTGLVGFIHSIPVVTQPDAQMMVTADFKTPATGLFCSGVLGMARAGSPDSANSQFFLMMGRNDTLNGNYTIFGRVVSGLDVVSRLKSGPEAEDGKVGANPDTMTRVRTASTLPDAERPSVRVLDPRSAAFQAHVAETRAAKGTAFSVCDVQPVTEVVAP</sequence>
<evidence type="ECO:0000313" key="8">
    <source>
        <dbReference type="Proteomes" id="UP000002696"/>
    </source>
</evidence>
<reference evidence="8" key="1">
    <citation type="journal article" date="2011" name="J. Bacteriol.">
        <title>Genome sequences of eight morphologically diverse alphaproteobacteria.</title>
        <authorList>
            <consortium name="US DOE Joint Genome Institute"/>
            <person name="Brown P.J."/>
            <person name="Kysela D.T."/>
            <person name="Buechlein A."/>
            <person name="Hemmerich C."/>
            <person name="Brun Y.V."/>
        </authorList>
    </citation>
    <scope>NUCLEOTIDE SEQUENCE [LARGE SCALE GENOMIC DNA]</scope>
    <source>
        <strain evidence="8">ATCC 15264 / DSM 4735 / LMG 14903 / NBRC 16000 / CB 81</strain>
    </source>
</reference>
<keyword evidence="3" id="KW-0697">Rotamase</keyword>
<dbReference type="InterPro" id="IPR020892">
    <property type="entry name" value="Cyclophilin-type_PPIase_CS"/>
</dbReference>
<feature type="chain" id="PRO_5003126916" description="peptidylprolyl isomerase" evidence="5">
    <location>
        <begin position="21"/>
        <end position="290"/>
    </location>
</feature>
<accession>D9QFT2</accession>
<keyword evidence="8" id="KW-1185">Reference proteome</keyword>
<dbReference type="CDD" id="cd00317">
    <property type="entry name" value="cyclophilin"/>
    <property type="match status" value="1"/>
</dbReference>
<dbReference type="BioCyc" id="BSUB633149:G1GM8-1328-MONOMER"/>
<dbReference type="Pfam" id="PF00160">
    <property type="entry name" value="Pro_isomerase"/>
    <property type="match status" value="1"/>
</dbReference>
<evidence type="ECO:0000256" key="2">
    <source>
        <dbReference type="ARBA" id="ARBA00013194"/>
    </source>
</evidence>
<dbReference type="EC" id="5.2.1.8" evidence="2"/>
<protein>
    <recommendedName>
        <fullName evidence="2">peptidylprolyl isomerase</fullName>
        <ecNumber evidence="2">5.2.1.8</ecNumber>
    </recommendedName>
</protein>
<dbReference type="PROSITE" id="PS50072">
    <property type="entry name" value="CSA_PPIASE_2"/>
    <property type="match status" value="1"/>
</dbReference>
<evidence type="ECO:0000259" key="6">
    <source>
        <dbReference type="PROSITE" id="PS50072"/>
    </source>
</evidence>
<dbReference type="SUPFAM" id="SSF50891">
    <property type="entry name" value="Cyclophilin-like"/>
    <property type="match status" value="1"/>
</dbReference>
<evidence type="ECO:0000256" key="5">
    <source>
        <dbReference type="SAM" id="SignalP"/>
    </source>
</evidence>
<evidence type="ECO:0000256" key="1">
    <source>
        <dbReference type="ARBA" id="ARBA00007365"/>
    </source>
</evidence>
<dbReference type="EMBL" id="CP002102">
    <property type="protein sequence ID" value="ADL00646.1"/>
    <property type="molecule type" value="Genomic_DNA"/>
</dbReference>
<keyword evidence="5" id="KW-0732">Signal</keyword>
<dbReference type="AlphaFoldDB" id="D9QFT2"/>
<dbReference type="HOGENOM" id="CLU_068027_0_0_5"/>
<evidence type="ECO:0000256" key="4">
    <source>
        <dbReference type="ARBA" id="ARBA00023235"/>
    </source>
</evidence>
<dbReference type="InterPro" id="IPR002130">
    <property type="entry name" value="Cyclophilin-type_PPIase_dom"/>
</dbReference>
<evidence type="ECO:0000256" key="3">
    <source>
        <dbReference type="ARBA" id="ARBA00023110"/>
    </source>
</evidence>
<dbReference type="Gene3D" id="2.40.100.10">
    <property type="entry name" value="Cyclophilin-like"/>
    <property type="match status" value="1"/>
</dbReference>
<gene>
    <name evidence="7" type="ordered locus">Bresu_1334</name>
</gene>
<dbReference type="STRING" id="633149.Bresu_1334"/>
<dbReference type="PANTHER" id="PTHR45625:SF4">
    <property type="entry name" value="PEPTIDYLPROLYL ISOMERASE DOMAIN AND WD REPEAT-CONTAINING PROTEIN 1"/>
    <property type="match status" value="1"/>
</dbReference>
<name>D9QFT2_BRESC</name>
<organism evidence="7 8">
    <name type="scientific">Brevundimonas subvibrioides (strain ATCC 15264 / DSM 4735 / LMG 14903 / NBRC 16000 / CB 81)</name>
    <name type="common">Caulobacter subvibrioides</name>
    <dbReference type="NCBI Taxonomy" id="633149"/>
    <lineage>
        <taxon>Bacteria</taxon>
        <taxon>Pseudomonadati</taxon>
        <taxon>Pseudomonadota</taxon>
        <taxon>Alphaproteobacteria</taxon>
        <taxon>Caulobacterales</taxon>
        <taxon>Caulobacteraceae</taxon>
        <taxon>Brevundimonas</taxon>
    </lineage>
</organism>
<proteinExistence type="inferred from homology"/>
<dbReference type="InterPro" id="IPR029000">
    <property type="entry name" value="Cyclophilin-like_dom_sf"/>
</dbReference>
<dbReference type="Proteomes" id="UP000002696">
    <property type="component" value="Chromosome"/>
</dbReference>
<dbReference type="PANTHER" id="PTHR45625">
    <property type="entry name" value="PEPTIDYL-PROLYL CIS-TRANS ISOMERASE-RELATED"/>
    <property type="match status" value="1"/>
</dbReference>
<keyword evidence="4 7" id="KW-0413">Isomerase</keyword>
<dbReference type="GO" id="GO:0003755">
    <property type="term" value="F:peptidyl-prolyl cis-trans isomerase activity"/>
    <property type="evidence" value="ECO:0007669"/>
    <property type="project" value="UniProtKB-KW"/>
</dbReference>
<dbReference type="KEGG" id="bsb:Bresu_1334"/>
<dbReference type="PROSITE" id="PS00170">
    <property type="entry name" value="CSA_PPIASE_1"/>
    <property type="match status" value="1"/>
</dbReference>
<dbReference type="GO" id="GO:0006457">
    <property type="term" value="P:protein folding"/>
    <property type="evidence" value="ECO:0007669"/>
    <property type="project" value="InterPro"/>
</dbReference>
<dbReference type="eggNOG" id="COG0652">
    <property type="taxonomic scope" value="Bacteria"/>
</dbReference>
<comment type="similarity">
    <text evidence="1">Belongs to the cyclophilin-type PPIase family.</text>
</comment>
<dbReference type="InParanoid" id="D9QFT2"/>
<feature type="domain" description="PPIase cyclophilin-type" evidence="6">
    <location>
        <begin position="43"/>
        <end position="242"/>
    </location>
</feature>
<evidence type="ECO:0000313" key="7">
    <source>
        <dbReference type="EMBL" id="ADL00646.1"/>
    </source>
</evidence>